<name>A0A0B1Z4B9_9PSED</name>
<dbReference type="OrthoDB" id="9789139at2"/>
<evidence type="ECO:0008006" key="3">
    <source>
        <dbReference type="Google" id="ProtNLM"/>
    </source>
</evidence>
<dbReference type="Pfam" id="PF14072">
    <property type="entry name" value="DndB"/>
    <property type="match status" value="1"/>
</dbReference>
<comment type="caution">
    <text evidence="1">The sequence shown here is derived from an EMBL/GenBank/DDBJ whole genome shotgun (WGS) entry which is preliminary data.</text>
</comment>
<gene>
    <name evidence="1" type="ORF">JZ00_13585</name>
</gene>
<dbReference type="NCBIfam" id="TIGR03187">
    <property type="entry name" value="DGQHR"/>
    <property type="match status" value="1"/>
</dbReference>
<proteinExistence type="predicted"/>
<dbReference type="AlphaFoldDB" id="A0A0B1Z4B9"/>
<reference evidence="2" key="1">
    <citation type="submission" date="2015-03" db="EMBL/GenBank/DDBJ databases">
        <title>Pseudomonas frederiksbergensis hydrocarbon degrader.</title>
        <authorList>
            <person name="Brown L.M."/>
            <person name="Ruiz O.N."/>
            <person name="Mueller S."/>
            <person name="Gunasekera T.S."/>
        </authorList>
    </citation>
    <scope>NUCLEOTIDE SEQUENCE [LARGE SCALE GENOMIC DNA]</scope>
    <source>
        <strain evidence="2">SI8</strain>
    </source>
</reference>
<dbReference type="Proteomes" id="UP000030949">
    <property type="component" value="Unassembled WGS sequence"/>
</dbReference>
<protein>
    <recommendedName>
        <fullName evidence="3">DGQHR domain-containing protein</fullName>
    </recommendedName>
</protein>
<accession>A0A0B1Z4B9</accession>
<evidence type="ECO:0000313" key="1">
    <source>
        <dbReference type="EMBL" id="KHK64252.1"/>
    </source>
</evidence>
<dbReference type="EMBL" id="JQGJ01000007">
    <property type="protein sequence ID" value="KHK64252.1"/>
    <property type="molecule type" value="Genomic_DNA"/>
</dbReference>
<dbReference type="InterPro" id="IPR017601">
    <property type="entry name" value="DGQHR-contain_dom"/>
</dbReference>
<sequence>MDRLIKGFIDSPQELKKAAIENRKEFIEISVPLEDRNKYQTQGFEPFKELKRKVKLRRPINISERLNRKVWLLLYLLGYPVLKSTSDLFICIDNKEEIYEPFDVFAKDDETVIIGKCFSQDEMGKVNLSDEIEKFASQKGAISKSVKFHFGSSFKPKIIWLLFSQNIIWSKEDKLFATNENIHIVTERELRYFLQISEHLRSAARYQFLAEFLKDQKIPAMQNRKVPAIRGVLGGRKFYAFVSHPKELLKISFVNHRSLNDPEGAPSYQRLVSKSRLKKIADFINLGGFFPTNILMNFVHSVRFEQISKDEETGVTWGNLFLPDRYRSAWIIDGQHRLYGFAPVSSKHQAQNIVVIAFEKLPKNEEANLFVTINHEQKSVPKNLLDDLEGELKWESSKPLERIGAISARLISILNSDIGEPLYGKLTTQGMKGNDSVCLTVPALKQALSKSGLIGKAVLKNKVYALGPLSDANDTATVERAREIINHFFSRIRDANFKVWDAGRLGYVSTNTGVQGYLYLLQALIEHIETSRNLDAKELSTEELILELDDFTPPLINFLKAQTIQKMEAQFKVQFGSGGPREYFFRLCKIIKDETENFNPLGLIEWEEESSEDRISTADRKLKEINIVVQLSLFNRLKQEFGESYWEKGISDKEIKSKAYRKSLDDESSSLPLENYLDFIEYKKIVEKKEVWQLFKPVFNIPEPGEKETAKNLSWMEKINELRRIPAHATAQRTYKLEDFDYIDYVHLQLETRVPQAVWDEV</sequence>
<dbReference type="CDD" id="cd16413">
    <property type="entry name" value="DGQHR_domain"/>
    <property type="match status" value="1"/>
</dbReference>
<dbReference type="RefSeq" id="WP_039591818.1">
    <property type="nucleotide sequence ID" value="NZ_JQGJ02000007.1"/>
</dbReference>
<dbReference type="InterPro" id="IPR017642">
    <property type="entry name" value="DNA_S_mod_DndB"/>
</dbReference>
<organism evidence="1 2">
    <name type="scientific">Pseudomonas frederiksbergensis</name>
    <dbReference type="NCBI Taxonomy" id="104087"/>
    <lineage>
        <taxon>Bacteria</taxon>
        <taxon>Pseudomonadati</taxon>
        <taxon>Pseudomonadota</taxon>
        <taxon>Gammaproteobacteria</taxon>
        <taxon>Pseudomonadales</taxon>
        <taxon>Pseudomonadaceae</taxon>
        <taxon>Pseudomonas</taxon>
    </lineage>
</organism>
<evidence type="ECO:0000313" key="2">
    <source>
        <dbReference type="Proteomes" id="UP000030949"/>
    </source>
</evidence>